<keyword evidence="2" id="KW-1133">Transmembrane helix</keyword>
<keyword evidence="2" id="KW-0472">Membrane</keyword>
<reference evidence="4" key="1">
    <citation type="journal article" date="2017" name="bioRxiv">
        <title>Comparative analysis of the genomes of Stylophora pistillata and Acropora digitifera provides evidence for extensive differences between species of corals.</title>
        <authorList>
            <person name="Voolstra C.R."/>
            <person name="Li Y."/>
            <person name="Liew Y.J."/>
            <person name="Baumgarten S."/>
            <person name="Zoccola D."/>
            <person name="Flot J.-F."/>
            <person name="Tambutte S."/>
            <person name="Allemand D."/>
            <person name="Aranda M."/>
        </authorList>
    </citation>
    <scope>NUCLEOTIDE SEQUENCE [LARGE SCALE GENOMIC DNA]</scope>
</reference>
<name>A0A2B4R5E8_STYPI</name>
<dbReference type="AlphaFoldDB" id="A0A2B4R5E8"/>
<protein>
    <submittedName>
        <fullName evidence="3">Uncharacterized protein</fullName>
    </submittedName>
</protein>
<feature type="compositionally biased region" description="Gly residues" evidence="1">
    <location>
        <begin position="56"/>
        <end position="70"/>
    </location>
</feature>
<dbReference type="EMBL" id="LSMT01001633">
    <property type="protein sequence ID" value="PFX12043.1"/>
    <property type="molecule type" value="Genomic_DNA"/>
</dbReference>
<keyword evidence="4" id="KW-1185">Reference proteome</keyword>
<organism evidence="3 4">
    <name type="scientific">Stylophora pistillata</name>
    <name type="common">Smooth cauliflower coral</name>
    <dbReference type="NCBI Taxonomy" id="50429"/>
    <lineage>
        <taxon>Eukaryota</taxon>
        <taxon>Metazoa</taxon>
        <taxon>Cnidaria</taxon>
        <taxon>Anthozoa</taxon>
        <taxon>Hexacorallia</taxon>
        <taxon>Scleractinia</taxon>
        <taxon>Astrocoeniina</taxon>
        <taxon>Pocilloporidae</taxon>
        <taxon>Stylophora</taxon>
    </lineage>
</organism>
<dbReference type="Proteomes" id="UP000225706">
    <property type="component" value="Unassembled WGS sequence"/>
</dbReference>
<evidence type="ECO:0000256" key="2">
    <source>
        <dbReference type="SAM" id="Phobius"/>
    </source>
</evidence>
<evidence type="ECO:0000256" key="1">
    <source>
        <dbReference type="SAM" id="MobiDB-lite"/>
    </source>
</evidence>
<evidence type="ECO:0000313" key="3">
    <source>
        <dbReference type="EMBL" id="PFX12043.1"/>
    </source>
</evidence>
<proteinExistence type="predicted"/>
<gene>
    <name evidence="3" type="ORF">AWC38_SpisGene24058</name>
</gene>
<feature type="region of interest" description="Disordered" evidence="1">
    <location>
        <begin position="45"/>
        <end position="74"/>
    </location>
</feature>
<evidence type="ECO:0000313" key="4">
    <source>
        <dbReference type="Proteomes" id="UP000225706"/>
    </source>
</evidence>
<keyword evidence="2" id="KW-0812">Transmembrane</keyword>
<sequence>MSVRCGSIIVDLALKFTSTTKEQDVIITLNDAVKNGKLGDFGVGAIKGKRPDVEPSGGGAPDVEPSGGGATSPPDGSSGGFVCIIVGAVLGSVVALAVAGLLLWWASRKRRRNRKGIEEMAMSRR</sequence>
<accession>A0A2B4R5E8</accession>
<dbReference type="OrthoDB" id="10613961at2759"/>
<feature type="transmembrane region" description="Helical" evidence="2">
    <location>
        <begin position="79"/>
        <end position="105"/>
    </location>
</feature>
<comment type="caution">
    <text evidence="3">The sequence shown here is derived from an EMBL/GenBank/DDBJ whole genome shotgun (WGS) entry which is preliminary data.</text>
</comment>